<dbReference type="Proteomes" id="UP000593576">
    <property type="component" value="Unassembled WGS sequence"/>
</dbReference>
<evidence type="ECO:0000256" key="2">
    <source>
        <dbReference type="ARBA" id="ARBA00025664"/>
    </source>
</evidence>
<proteinExistence type="predicted"/>
<dbReference type="PANTHER" id="PTHR42704">
    <property type="entry name" value="RIBULOSE BISPHOSPHATE CARBOXYLASE"/>
    <property type="match status" value="1"/>
</dbReference>
<dbReference type="Gene3D" id="3.20.20.110">
    <property type="entry name" value="Ribulose bisphosphate carboxylase, large subunit, C-terminal domain"/>
    <property type="match status" value="1"/>
</dbReference>
<comment type="caution">
    <text evidence="5">The sequence shown here is derived from an EMBL/GenBank/DDBJ whole genome shotgun (WGS) entry which is preliminary data.</text>
</comment>
<evidence type="ECO:0000313" key="5">
    <source>
        <dbReference type="EMBL" id="MBA0861072.1"/>
    </source>
</evidence>
<gene>
    <name evidence="5" type="ORF">Goshw_024106</name>
</gene>
<dbReference type="EMBL" id="JABFAF010000007">
    <property type="protein sequence ID" value="MBA0861072.1"/>
    <property type="molecule type" value="Genomic_DNA"/>
</dbReference>
<keyword evidence="1" id="KW-0488">Methylation</keyword>
<dbReference type="InterPro" id="IPR000685">
    <property type="entry name" value="RuBisCO_lsu_C"/>
</dbReference>
<dbReference type="GO" id="GO:0000287">
    <property type="term" value="F:magnesium ion binding"/>
    <property type="evidence" value="ECO:0007669"/>
    <property type="project" value="InterPro"/>
</dbReference>
<protein>
    <recommendedName>
        <fullName evidence="4">Ribulose bisphosphate carboxylase large subunit C-terminal domain-containing protein</fullName>
    </recommendedName>
</protein>
<keyword evidence="6" id="KW-1185">Reference proteome</keyword>
<evidence type="ECO:0000259" key="4">
    <source>
        <dbReference type="Pfam" id="PF00016"/>
    </source>
</evidence>
<dbReference type="AlphaFoldDB" id="A0A7J9LQH1"/>
<sequence length="85" mass="9573">MYFRVLAKALHMFGGDHFYAGTIVSKLEGERDITLGFVDLLRNDFIEKDRSRGIYFTQDLVSMSGVLLVALGEHLWRNAPGVIAI</sequence>
<feature type="domain" description="Ribulose bisphosphate carboxylase large subunit C-terminal" evidence="4">
    <location>
        <begin position="2"/>
        <end position="73"/>
    </location>
</feature>
<dbReference type="OrthoDB" id="992682at2759"/>
<evidence type="ECO:0000256" key="1">
    <source>
        <dbReference type="ARBA" id="ARBA00022481"/>
    </source>
</evidence>
<evidence type="ECO:0000256" key="3">
    <source>
        <dbReference type="ARBA" id="ARBA00025888"/>
    </source>
</evidence>
<accession>A0A7J9LQH1</accession>
<dbReference type="SUPFAM" id="SSF51649">
    <property type="entry name" value="RuBisCo, C-terminal domain"/>
    <property type="match status" value="1"/>
</dbReference>
<dbReference type="PANTHER" id="PTHR42704:SF17">
    <property type="entry name" value="RIBULOSE BISPHOSPHATE CARBOXYLASE LARGE CHAIN"/>
    <property type="match status" value="1"/>
</dbReference>
<dbReference type="InterPro" id="IPR036376">
    <property type="entry name" value="RuBisCO_lsu_C_sf"/>
</dbReference>
<name>A0A7J9LQH1_GOSSC</name>
<dbReference type="GO" id="GO:0016984">
    <property type="term" value="F:ribulose-bisphosphate carboxylase activity"/>
    <property type="evidence" value="ECO:0007669"/>
    <property type="project" value="InterPro"/>
</dbReference>
<reference evidence="5 6" key="1">
    <citation type="journal article" date="2019" name="Genome Biol. Evol.">
        <title>Insights into the evolution of the New World diploid cottons (Gossypium, subgenus Houzingenia) based on genome sequencing.</title>
        <authorList>
            <person name="Grover C.E."/>
            <person name="Arick M.A. 2nd"/>
            <person name="Thrash A."/>
            <person name="Conover J.L."/>
            <person name="Sanders W.S."/>
            <person name="Peterson D.G."/>
            <person name="Frelichowski J.E."/>
            <person name="Scheffler J.A."/>
            <person name="Scheffler B.E."/>
            <person name="Wendel J.F."/>
        </authorList>
    </citation>
    <scope>NUCLEOTIDE SEQUENCE [LARGE SCALE GENOMIC DNA]</scope>
    <source>
        <strain evidence="5">1</strain>
        <tissue evidence="5">Leaf</tissue>
    </source>
</reference>
<dbReference type="Pfam" id="PF00016">
    <property type="entry name" value="RuBisCO_large"/>
    <property type="match status" value="1"/>
</dbReference>
<dbReference type="InterPro" id="IPR033966">
    <property type="entry name" value="RuBisCO"/>
</dbReference>
<organism evidence="5 6">
    <name type="scientific">Gossypium schwendimanii</name>
    <name type="common">Cotton</name>
    <dbReference type="NCBI Taxonomy" id="34291"/>
    <lineage>
        <taxon>Eukaryota</taxon>
        <taxon>Viridiplantae</taxon>
        <taxon>Streptophyta</taxon>
        <taxon>Embryophyta</taxon>
        <taxon>Tracheophyta</taxon>
        <taxon>Spermatophyta</taxon>
        <taxon>Magnoliopsida</taxon>
        <taxon>eudicotyledons</taxon>
        <taxon>Gunneridae</taxon>
        <taxon>Pentapetalae</taxon>
        <taxon>rosids</taxon>
        <taxon>malvids</taxon>
        <taxon>Malvales</taxon>
        <taxon>Malvaceae</taxon>
        <taxon>Malvoideae</taxon>
        <taxon>Gossypium</taxon>
    </lineage>
</organism>
<comment type="function">
    <text evidence="2">RuBisCO catalyzes two reactions: the carboxylation of D-ribulose 1,5-bisphosphate, the primary event in carbon dioxide fixation, as well as the oxidative fragmentation of the pentose substrate in the photorespiration process. Both reactions occur simultaneously and in competition at the same active site.</text>
</comment>
<comment type="subunit">
    <text evidence="3">Heterohexadecamer of 8 large chains and 8 small chains; disulfide-linked. The disulfide link is formed within the large subunit homodimers.</text>
</comment>
<evidence type="ECO:0000313" key="6">
    <source>
        <dbReference type="Proteomes" id="UP000593576"/>
    </source>
</evidence>